<proteinExistence type="predicted"/>
<dbReference type="PANTHER" id="PTHR46485:SF5">
    <property type="entry name" value="CENTER DIVIDER, ISOFORM A"/>
    <property type="match status" value="1"/>
</dbReference>
<dbReference type="EnsemblMetazoa" id="GBRI040556-RA">
    <property type="protein sequence ID" value="GBRI040556-PA"/>
    <property type="gene ID" value="GBRI040556"/>
</dbReference>
<evidence type="ECO:0000256" key="4">
    <source>
        <dbReference type="ARBA" id="ARBA00022777"/>
    </source>
</evidence>
<keyword evidence="2" id="KW-0808">Transferase</keyword>
<dbReference type="GO" id="GO:0005737">
    <property type="term" value="C:cytoplasm"/>
    <property type="evidence" value="ECO:0007669"/>
    <property type="project" value="TreeGrafter"/>
</dbReference>
<reference evidence="7" key="1">
    <citation type="submission" date="2014-03" db="EMBL/GenBank/DDBJ databases">
        <authorList>
            <person name="Aksoy S."/>
            <person name="Warren W."/>
            <person name="Wilson R.K."/>
        </authorList>
    </citation>
    <scope>NUCLEOTIDE SEQUENCE [LARGE SCALE GENOMIC DNA]</scope>
    <source>
        <strain evidence="7">IAEA</strain>
    </source>
</reference>
<dbReference type="Proteomes" id="UP000091820">
    <property type="component" value="Unassembled WGS sequence"/>
</dbReference>
<keyword evidence="4" id="KW-0418">Kinase</keyword>
<keyword evidence="1" id="KW-0723">Serine/threonine-protein kinase</keyword>
<evidence type="ECO:0000256" key="2">
    <source>
        <dbReference type="ARBA" id="ARBA00022679"/>
    </source>
</evidence>
<dbReference type="GO" id="GO:0005634">
    <property type="term" value="C:nucleus"/>
    <property type="evidence" value="ECO:0007669"/>
    <property type="project" value="TreeGrafter"/>
</dbReference>
<dbReference type="GO" id="GO:0004674">
    <property type="term" value="F:protein serine/threonine kinase activity"/>
    <property type="evidence" value="ECO:0007669"/>
    <property type="project" value="UniProtKB-KW"/>
</dbReference>
<evidence type="ECO:0000313" key="7">
    <source>
        <dbReference type="Proteomes" id="UP000091820"/>
    </source>
</evidence>
<accession>A0A1A9X1A7</accession>
<dbReference type="GO" id="GO:0005524">
    <property type="term" value="F:ATP binding"/>
    <property type="evidence" value="ECO:0007669"/>
    <property type="project" value="UniProtKB-KW"/>
</dbReference>
<keyword evidence="7" id="KW-1185">Reference proteome</keyword>
<dbReference type="SUPFAM" id="SSF56112">
    <property type="entry name" value="Protein kinase-like (PK-like)"/>
    <property type="match status" value="1"/>
</dbReference>
<dbReference type="InterPro" id="IPR050940">
    <property type="entry name" value="Actin_reg-Ser/Thr_kinase"/>
</dbReference>
<evidence type="ECO:0000313" key="6">
    <source>
        <dbReference type="EnsemblMetazoa" id="GBRI040556-PA"/>
    </source>
</evidence>
<evidence type="ECO:0000256" key="5">
    <source>
        <dbReference type="ARBA" id="ARBA00022840"/>
    </source>
</evidence>
<dbReference type="GO" id="GO:0030036">
    <property type="term" value="P:actin cytoskeleton organization"/>
    <property type="evidence" value="ECO:0007669"/>
    <property type="project" value="TreeGrafter"/>
</dbReference>
<evidence type="ECO:0000256" key="3">
    <source>
        <dbReference type="ARBA" id="ARBA00022741"/>
    </source>
</evidence>
<keyword evidence="3" id="KW-0547">Nucleotide-binding</keyword>
<dbReference type="Gene3D" id="3.30.200.20">
    <property type="entry name" value="Phosphorylase Kinase, domain 1"/>
    <property type="match status" value="1"/>
</dbReference>
<dbReference type="STRING" id="37001.A0A1A9X1A7"/>
<dbReference type="PANTHER" id="PTHR46485">
    <property type="entry name" value="LIM DOMAIN KINASE 1"/>
    <property type="match status" value="1"/>
</dbReference>
<dbReference type="AlphaFoldDB" id="A0A1A9X1A7"/>
<protein>
    <recommendedName>
        <fullName evidence="8">Protein kinase domain-containing protein</fullName>
    </recommendedName>
</protein>
<evidence type="ECO:0008006" key="8">
    <source>
        <dbReference type="Google" id="ProtNLM"/>
    </source>
</evidence>
<name>A0A1A9X1A7_9MUSC</name>
<reference evidence="6" key="2">
    <citation type="submission" date="2020-05" db="UniProtKB">
        <authorList>
            <consortium name="EnsemblMetazoa"/>
        </authorList>
    </citation>
    <scope>IDENTIFICATION</scope>
    <source>
        <strain evidence="6">IAEA</strain>
    </source>
</reference>
<dbReference type="VEuPathDB" id="VectorBase:GBRI040556"/>
<sequence length="163" mass="18843">MRVNALAKRFVCAIVTMSDRQTNSMINSLHQKVTHRNTGQVMVLKMNQLRANRSNMLREVQLLNKLSHPNILSPKSHWYGTLETLFLVIHATYSLIGEEHKHKIVMVECSEYCIGNVDVRLAAKLLVYFRTHNNRSIEIMECCAYVRLSYALCIPKRKLNEAN</sequence>
<keyword evidence="5" id="KW-0067">ATP-binding</keyword>
<organism evidence="6 7">
    <name type="scientific">Glossina brevipalpis</name>
    <dbReference type="NCBI Taxonomy" id="37001"/>
    <lineage>
        <taxon>Eukaryota</taxon>
        <taxon>Metazoa</taxon>
        <taxon>Ecdysozoa</taxon>
        <taxon>Arthropoda</taxon>
        <taxon>Hexapoda</taxon>
        <taxon>Insecta</taxon>
        <taxon>Pterygota</taxon>
        <taxon>Neoptera</taxon>
        <taxon>Endopterygota</taxon>
        <taxon>Diptera</taxon>
        <taxon>Brachycera</taxon>
        <taxon>Muscomorpha</taxon>
        <taxon>Hippoboscoidea</taxon>
        <taxon>Glossinidae</taxon>
        <taxon>Glossina</taxon>
    </lineage>
</organism>
<dbReference type="InterPro" id="IPR011009">
    <property type="entry name" value="Kinase-like_dom_sf"/>
</dbReference>
<evidence type="ECO:0000256" key="1">
    <source>
        <dbReference type="ARBA" id="ARBA00022527"/>
    </source>
</evidence>